<dbReference type="InterPro" id="IPR011991">
    <property type="entry name" value="ArsR-like_HTH"/>
</dbReference>
<evidence type="ECO:0000313" key="5">
    <source>
        <dbReference type="EMBL" id="TDQ53904.1"/>
    </source>
</evidence>
<dbReference type="SMART" id="SM00344">
    <property type="entry name" value="HTH_ASNC"/>
    <property type="match status" value="1"/>
</dbReference>
<dbReference type="InterPro" id="IPR000485">
    <property type="entry name" value="AsnC-type_HTH_dom"/>
</dbReference>
<dbReference type="GO" id="GO:0043200">
    <property type="term" value="P:response to amino acid"/>
    <property type="evidence" value="ECO:0007669"/>
    <property type="project" value="TreeGrafter"/>
</dbReference>
<evidence type="ECO:0000256" key="2">
    <source>
        <dbReference type="ARBA" id="ARBA00023125"/>
    </source>
</evidence>
<proteinExistence type="predicted"/>
<dbReference type="Gene3D" id="3.30.70.920">
    <property type="match status" value="1"/>
</dbReference>
<dbReference type="InterPro" id="IPR019885">
    <property type="entry name" value="Tscrpt_reg_HTH_AsnC-type_CS"/>
</dbReference>
<dbReference type="PANTHER" id="PTHR30154">
    <property type="entry name" value="LEUCINE-RESPONSIVE REGULATORY PROTEIN"/>
    <property type="match status" value="1"/>
</dbReference>
<keyword evidence="2 5" id="KW-0238">DNA-binding</keyword>
<dbReference type="PRINTS" id="PR00033">
    <property type="entry name" value="HTHASNC"/>
</dbReference>
<dbReference type="GO" id="GO:0005829">
    <property type="term" value="C:cytosol"/>
    <property type="evidence" value="ECO:0007669"/>
    <property type="project" value="TreeGrafter"/>
</dbReference>
<dbReference type="Pfam" id="PF01037">
    <property type="entry name" value="AsnC_trans_reg"/>
    <property type="match status" value="1"/>
</dbReference>
<name>A0A4R6V1F2_9PSEU</name>
<feature type="domain" description="HTH asnC-type" evidence="4">
    <location>
        <begin position="3"/>
        <end position="64"/>
    </location>
</feature>
<gene>
    <name evidence="5" type="ORF">EV188_10648</name>
</gene>
<dbReference type="AlphaFoldDB" id="A0A4R6V1F2"/>
<dbReference type="PANTHER" id="PTHR30154:SF34">
    <property type="entry name" value="TRANSCRIPTIONAL REGULATOR AZLB"/>
    <property type="match status" value="1"/>
</dbReference>
<dbReference type="GO" id="GO:0043565">
    <property type="term" value="F:sequence-specific DNA binding"/>
    <property type="evidence" value="ECO:0007669"/>
    <property type="project" value="InterPro"/>
</dbReference>
<dbReference type="PROSITE" id="PS50956">
    <property type="entry name" value="HTH_ASNC_2"/>
    <property type="match status" value="1"/>
</dbReference>
<dbReference type="CDD" id="cd00090">
    <property type="entry name" value="HTH_ARSR"/>
    <property type="match status" value="1"/>
</dbReference>
<dbReference type="InterPro" id="IPR019887">
    <property type="entry name" value="Tscrpt_reg_AsnC/Lrp_C"/>
</dbReference>
<evidence type="ECO:0000256" key="1">
    <source>
        <dbReference type="ARBA" id="ARBA00023015"/>
    </source>
</evidence>
<dbReference type="InterPro" id="IPR036390">
    <property type="entry name" value="WH_DNA-bd_sf"/>
</dbReference>
<comment type="caution">
    <text evidence="5">The sequence shown here is derived from an EMBL/GenBank/DDBJ whole genome shotgun (WGS) entry which is preliminary data.</text>
</comment>
<evidence type="ECO:0000256" key="3">
    <source>
        <dbReference type="ARBA" id="ARBA00023163"/>
    </source>
</evidence>
<keyword evidence="3" id="KW-0804">Transcription</keyword>
<sequence length="148" mass="16768">MCVDEIDRAILAVLRVDARIANVDLADRVGLTPAPCLRRVRRLEDEGVITGYRAAIDPALDGRAFEVLVNVDLVSKHRDVFLAFEEQVAAFDEVIELRRMFGLPDYFMRVACRDLEAYEAFMTDRLGRATGLAKIDSHLTMKTIKREL</sequence>
<dbReference type="InterPro" id="IPR011008">
    <property type="entry name" value="Dimeric_a/b-barrel"/>
</dbReference>
<dbReference type="EMBL" id="SNYO01000006">
    <property type="protein sequence ID" value="TDQ53904.1"/>
    <property type="molecule type" value="Genomic_DNA"/>
</dbReference>
<evidence type="ECO:0000259" key="4">
    <source>
        <dbReference type="PROSITE" id="PS50956"/>
    </source>
</evidence>
<dbReference type="InterPro" id="IPR036388">
    <property type="entry name" value="WH-like_DNA-bd_sf"/>
</dbReference>
<dbReference type="SUPFAM" id="SSF46785">
    <property type="entry name" value="Winged helix' DNA-binding domain"/>
    <property type="match status" value="1"/>
</dbReference>
<accession>A0A4R6V1F2</accession>
<dbReference type="PROSITE" id="PS00519">
    <property type="entry name" value="HTH_ASNC_1"/>
    <property type="match status" value="1"/>
</dbReference>
<dbReference type="Pfam" id="PF13412">
    <property type="entry name" value="HTH_24"/>
    <property type="match status" value="1"/>
</dbReference>
<dbReference type="SUPFAM" id="SSF54909">
    <property type="entry name" value="Dimeric alpha+beta barrel"/>
    <property type="match status" value="1"/>
</dbReference>
<keyword evidence="6" id="KW-1185">Reference proteome</keyword>
<organism evidence="5 6">
    <name type="scientific">Actinomycetospora succinea</name>
    <dbReference type="NCBI Taxonomy" id="663603"/>
    <lineage>
        <taxon>Bacteria</taxon>
        <taxon>Bacillati</taxon>
        <taxon>Actinomycetota</taxon>
        <taxon>Actinomycetes</taxon>
        <taxon>Pseudonocardiales</taxon>
        <taxon>Pseudonocardiaceae</taxon>
        <taxon>Actinomycetospora</taxon>
    </lineage>
</organism>
<keyword evidence="1" id="KW-0805">Transcription regulation</keyword>
<dbReference type="Gene3D" id="1.10.10.10">
    <property type="entry name" value="Winged helix-like DNA-binding domain superfamily/Winged helix DNA-binding domain"/>
    <property type="match status" value="1"/>
</dbReference>
<protein>
    <submittedName>
        <fullName evidence="5">DNA-binding Lrp family transcriptional regulator</fullName>
    </submittedName>
</protein>
<dbReference type="Proteomes" id="UP000295705">
    <property type="component" value="Unassembled WGS sequence"/>
</dbReference>
<dbReference type="InterPro" id="IPR019888">
    <property type="entry name" value="Tscrpt_reg_AsnC-like"/>
</dbReference>
<reference evidence="5 6" key="1">
    <citation type="submission" date="2019-03" db="EMBL/GenBank/DDBJ databases">
        <title>Genomic Encyclopedia of Type Strains, Phase IV (KMG-IV): sequencing the most valuable type-strain genomes for metagenomic binning, comparative biology and taxonomic classification.</title>
        <authorList>
            <person name="Goeker M."/>
        </authorList>
    </citation>
    <scope>NUCLEOTIDE SEQUENCE [LARGE SCALE GENOMIC DNA]</scope>
    <source>
        <strain evidence="5 6">DSM 45775</strain>
    </source>
</reference>
<evidence type="ECO:0000313" key="6">
    <source>
        <dbReference type="Proteomes" id="UP000295705"/>
    </source>
</evidence>